<gene>
    <name evidence="1" type="ORF">ENR23_13360</name>
</gene>
<evidence type="ECO:0008006" key="2">
    <source>
        <dbReference type="Google" id="ProtNLM"/>
    </source>
</evidence>
<dbReference type="EMBL" id="DSQF01000026">
    <property type="protein sequence ID" value="HGZ44379.1"/>
    <property type="molecule type" value="Genomic_DNA"/>
</dbReference>
<dbReference type="AlphaFoldDB" id="A0A832I3Y9"/>
<comment type="caution">
    <text evidence="1">The sequence shown here is derived from an EMBL/GenBank/DDBJ whole genome shotgun (WGS) entry which is preliminary data.</text>
</comment>
<protein>
    <recommendedName>
        <fullName evidence="2">DUF4145 domain-containing protein</fullName>
    </recommendedName>
</protein>
<proteinExistence type="predicted"/>
<name>A0A832I3Y9_UNCEI</name>
<accession>A0A832I3Y9</accession>
<evidence type="ECO:0000313" key="1">
    <source>
        <dbReference type="EMBL" id="HGZ44379.1"/>
    </source>
</evidence>
<reference evidence="1" key="1">
    <citation type="journal article" date="2020" name="mSystems">
        <title>Genome- and Community-Level Interaction Insights into Carbon Utilization and Element Cycling Functions of Hydrothermarchaeota in Hydrothermal Sediment.</title>
        <authorList>
            <person name="Zhou Z."/>
            <person name="Liu Y."/>
            <person name="Xu W."/>
            <person name="Pan J."/>
            <person name="Luo Z.H."/>
            <person name="Li M."/>
        </authorList>
    </citation>
    <scope>NUCLEOTIDE SEQUENCE [LARGE SCALE GENOMIC DNA]</scope>
    <source>
        <strain evidence="1">SpSt-381</strain>
    </source>
</reference>
<sequence length="173" mass="19663">MTHPNDAEKWLDREDRVCREGRIQRLEWLASLTAPAGNWLFPGGWVAKHLFEEARYCFAYGQFMAATVLGMAYVERTLAARLFAAGKSDLERADISALLREAIALGWCDEAQFGQLDRARRLRNPLAHFRGFGQEDTVEYRSITQDQTADSIVEEDARHVMQVVFRLLGNDAA</sequence>
<organism evidence="1">
    <name type="scientific">Eiseniibacteriota bacterium</name>
    <dbReference type="NCBI Taxonomy" id="2212470"/>
    <lineage>
        <taxon>Bacteria</taxon>
        <taxon>Candidatus Eiseniibacteriota</taxon>
    </lineage>
</organism>